<dbReference type="InterPro" id="IPR023632">
    <property type="entry name" value="ATP_synth_F1_gsu_CS"/>
</dbReference>
<keyword evidence="8 10" id="KW-0139">CF(1)</keyword>
<dbReference type="GO" id="GO:0005524">
    <property type="term" value="F:ATP binding"/>
    <property type="evidence" value="ECO:0007669"/>
    <property type="project" value="UniProtKB-UniRule"/>
</dbReference>
<dbReference type="GO" id="GO:0042777">
    <property type="term" value="P:proton motive force-driven plasma membrane ATP synthesis"/>
    <property type="evidence" value="ECO:0007669"/>
    <property type="project" value="UniProtKB-UniRule"/>
</dbReference>
<evidence type="ECO:0000256" key="9">
    <source>
        <dbReference type="ARBA" id="ARBA00023310"/>
    </source>
</evidence>
<dbReference type="CDD" id="cd12151">
    <property type="entry name" value="F1-ATPase_gamma"/>
    <property type="match status" value="1"/>
</dbReference>
<dbReference type="AlphaFoldDB" id="A0A1H2JKL0"/>
<feature type="region of interest" description="Disordered" evidence="11">
    <location>
        <begin position="211"/>
        <end position="235"/>
    </location>
</feature>
<dbReference type="GO" id="GO:0045259">
    <property type="term" value="C:proton-transporting ATP synthase complex"/>
    <property type="evidence" value="ECO:0007669"/>
    <property type="project" value="UniProtKB-KW"/>
</dbReference>
<evidence type="ECO:0000256" key="5">
    <source>
        <dbReference type="ARBA" id="ARBA00022781"/>
    </source>
</evidence>
<dbReference type="GO" id="GO:0046933">
    <property type="term" value="F:proton-transporting ATP synthase activity, rotational mechanism"/>
    <property type="evidence" value="ECO:0007669"/>
    <property type="project" value="UniProtKB-UniRule"/>
</dbReference>
<evidence type="ECO:0000256" key="3">
    <source>
        <dbReference type="ARBA" id="ARBA00007681"/>
    </source>
</evidence>
<evidence type="ECO:0000256" key="4">
    <source>
        <dbReference type="ARBA" id="ARBA00022448"/>
    </source>
</evidence>
<accession>A0A1H2JKL0</accession>
<keyword evidence="4 10" id="KW-0813">Transport</keyword>
<keyword evidence="7 10" id="KW-0472">Membrane</keyword>
<dbReference type="PANTHER" id="PTHR11693">
    <property type="entry name" value="ATP SYNTHASE GAMMA CHAIN"/>
    <property type="match status" value="1"/>
</dbReference>
<evidence type="ECO:0000256" key="10">
    <source>
        <dbReference type="HAMAP-Rule" id="MF_00815"/>
    </source>
</evidence>
<dbReference type="PANTHER" id="PTHR11693:SF22">
    <property type="entry name" value="ATP SYNTHASE SUBUNIT GAMMA, MITOCHONDRIAL"/>
    <property type="match status" value="1"/>
</dbReference>
<dbReference type="Gene3D" id="1.10.287.80">
    <property type="entry name" value="ATP synthase, gamma subunit, helix hairpin domain"/>
    <property type="match status" value="2"/>
</dbReference>
<gene>
    <name evidence="10" type="primary">atpG</name>
    <name evidence="12" type="ORF">SAMN04488563_2811</name>
</gene>
<dbReference type="Pfam" id="PF00231">
    <property type="entry name" value="ATP-synt"/>
    <property type="match status" value="1"/>
</dbReference>
<dbReference type="PROSITE" id="PS00153">
    <property type="entry name" value="ATPASE_GAMMA"/>
    <property type="match status" value="1"/>
</dbReference>
<evidence type="ECO:0000256" key="7">
    <source>
        <dbReference type="ARBA" id="ARBA00023136"/>
    </source>
</evidence>
<keyword evidence="9 10" id="KW-0066">ATP synthesis</keyword>
<evidence type="ECO:0000256" key="11">
    <source>
        <dbReference type="SAM" id="MobiDB-lite"/>
    </source>
</evidence>
<keyword evidence="5 10" id="KW-0375">Hydrogen ion transport</keyword>
<comment type="subunit">
    <text evidence="10">F-type ATPases have 2 components, CF(1) - the catalytic core - and CF(0) - the membrane proton channel. CF(1) has five subunits: alpha(3), beta(3), gamma(1), delta(1), epsilon(1). CF(0) has three main subunits: a, b and c.</text>
</comment>
<dbReference type="InterPro" id="IPR035968">
    <property type="entry name" value="ATP_synth_F1_ATPase_gsu"/>
</dbReference>
<sequence length="332" mass="35855">MGAQIRELRRRIRSVESIKKITRAQELIATSRIARAQQYAEAARPYSQALVRAMEAAAERARLDNPLLEGVEQARRSAILVVSSDGGFAGAYSANVIRQSEALAGLLRDQGQETVPYVVGRKGVSWFTFRGRELGGQYVGFTGRPSYADARRIADDLLEAINTPTDEGGVDEIHIVSTHFVNMVTQQVRARRLFPIMVEDVPEELHQAEAGAVRSDDDDGRQAGAAGSGGAASTRPARTDVLPLYEFEPSADEVLDALLPQYAGNLVYTALLDAAASEWAARRRAMKNATDNAGELQETLTRQSNSARQAEITQEISEIVGGADALAAAGSE</sequence>
<dbReference type="STRING" id="419479.SAMN04488563_2811"/>
<reference evidence="13" key="1">
    <citation type="submission" date="2016-10" db="EMBL/GenBank/DDBJ databases">
        <authorList>
            <person name="Varghese N."/>
            <person name="Submissions S."/>
        </authorList>
    </citation>
    <scope>NUCLEOTIDE SEQUENCE [LARGE SCALE GENOMIC DNA]</scope>
    <source>
        <strain evidence="13">DSM 45079</strain>
    </source>
</reference>
<dbReference type="Gene3D" id="3.40.1380.10">
    <property type="match status" value="2"/>
</dbReference>
<dbReference type="RefSeq" id="WP_046771355.1">
    <property type="nucleotide sequence ID" value="NZ_LBMC01000041.1"/>
</dbReference>
<dbReference type="PRINTS" id="PR00126">
    <property type="entry name" value="ATPASEGAMMA"/>
</dbReference>
<organism evidence="12 13">
    <name type="scientific">Jiangella alkaliphila</name>
    <dbReference type="NCBI Taxonomy" id="419479"/>
    <lineage>
        <taxon>Bacteria</taxon>
        <taxon>Bacillati</taxon>
        <taxon>Actinomycetota</taxon>
        <taxon>Actinomycetes</taxon>
        <taxon>Jiangellales</taxon>
        <taxon>Jiangellaceae</taxon>
        <taxon>Jiangella</taxon>
    </lineage>
</organism>
<comment type="function">
    <text evidence="1 10">Produces ATP from ADP in the presence of a proton gradient across the membrane. The gamma chain is believed to be important in regulating ATPase activity and the flow of protons through the CF(0) complex.</text>
</comment>
<proteinExistence type="inferred from homology"/>
<dbReference type="HAMAP" id="MF_00815">
    <property type="entry name" value="ATP_synth_gamma_bact"/>
    <property type="match status" value="1"/>
</dbReference>
<evidence type="ECO:0000256" key="1">
    <source>
        <dbReference type="ARBA" id="ARBA00003456"/>
    </source>
</evidence>
<evidence type="ECO:0000256" key="2">
    <source>
        <dbReference type="ARBA" id="ARBA00004170"/>
    </source>
</evidence>
<evidence type="ECO:0000256" key="6">
    <source>
        <dbReference type="ARBA" id="ARBA00023065"/>
    </source>
</evidence>
<dbReference type="NCBIfam" id="NF004145">
    <property type="entry name" value="PRK05621.1-2"/>
    <property type="match status" value="1"/>
</dbReference>
<evidence type="ECO:0000256" key="8">
    <source>
        <dbReference type="ARBA" id="ARBA00023196"/>
    </source>
</evidence>
<name>A0A1H2JKL0_9ACTN</name>
<protein>
    <recommendedName>
        <fullName evidence="10">ATP synthase gamma chain</fullName>
    </recommendedName>
    <alternativeName>
        <fullName evidence="10">ATP synthase F1 sector gamma subunit</fullName>
    </alternativeName>
    <alternativeName>
        <fullName evidence="10">F-ATPase gamma subunit</fullName>
    </alternativeName>
</protein>
<dbReference type="InterPro" id="IPR000131">
    <property type="entry name" value="ATP_synth_F1_gsu"/>
</dbReference>
<dbReference type="EMBL" id="LT629791">
    <property type="protein sequence ID" value="SDU56999.1"/>
    <property type="molecule type" value="Genomic_DNA"/>
</dbReference>
<dbReference type="GO" id="GO:0005886">
    <property type="term" value="C:plasma membrane"/>
    <property type="evidence" value="ECO:0007669"/>
    <property type="project" value="UniProtKB-SubCell"/>
</dbReference>
<dbReference type="NCBIfam" id="TIGR01146">
    <property type="entry name" value="ATPsyn_F1gamma"/>
    <property type="match status" value="1"/>
</dbReference>
<keyword evidence="6 10" id="KW-0406">Ion transport</keyword>
<keyword evidence="10" id="KW-1003">Cell membrane</keyword>
<keyword evidence="13" id="KW-1185">Reference proteome</keyword>
<dbReference type="OrthoDB" id="9812769at2"/>
<comment type="subcellular location">
    <subcellularLocation>
        <location evidence="10">Cell membrane</location>
        <topology evidence="10">Peripheral membrane protein</topology>
    </subcellularLocation>
    <subcellularLocation>
        <location evidence="2">Membrane</location>
        <topology evidence="2">Peripheral membrane protein</topology>
    </subcellularLocation>
</comment>
<dbReference type="Proteomes" id="UP000182977">
    <property type="component" value="Chromosome I"/>
</dbReference>
<dbReference type="SUPFAM" id="SSF52943">
    <property type="entry name" value="ATP synthase (F1-ATPase), gamma subunit"/>
    <property type="match status" value="1"/>
</dbReference>
<evidence type="ECO:0000313" key="13">
    <source>
        <dbReference type="Proteomes" id="UP000182977"/>
    </source>
</evidence>
<evidence type="ECO:0000313" key="12">
    <source>
        <dbReference type="EMBL" id="SDU56999.1"/>
    </source>
</evidence>
<comment type="similarity">
    <text evidence="3 10">Belongs to the ATPase gamma chain family.</text>
</comment>